<evidence type="ECO:0000313" key="3">
    <source>
        <dbReference type="Proteomes" id="UP000507470"/>
    </source>
</evidence>
<keyword evidence="3" id="KW-1185">Reference proteome</keyword>
<gene>
    <name evidence="2" type="ORF">MCOR_30234</name>
</gene>
<keyword evidence="1" id="KW-0175">Coiled coil</keyword>
<evidence type="ECO:0008006" key="4">
    <source>
        <dbReference type="Google" id="ProtNLM"/>
    </source>
</evidence>
<proteinExistence type="predicted"/>
<dbReference type="EMBL" id="CACVKT020005553">
    <property type="protein sequence ID" value="CAC5395576.1"/>
    <property type="molecule type" value="Genomic_DNA"/>
</dbReference>
<accession>A0A6J8CJA7</accession>
<feature type="coiled-coil region" evidence="1">
    <location>
        <begin position="236"/>
        <end position="263"/>
    </location>
</feature>
<protein>
    <recommendedName>
        <fullName evidence="4">Chromosome partition protein Smc</fullName>
    </recommendedName>
</protein>
<sequence length="296" mass="34394">MSLDIPNLSRRVSPAGNVNIAGREMLDSLFISTQITTRDVEWMKQWLQARYNDEDLFYARHRIQGQPSFEEYVDFIKQYEGMRNHKKSFAELTNELAKSRIELESNSRFFQTLPYAFPNRNSYVDELKNENDKLTLQNDQFRRKEAQLSTEIDQLKGREAQLSTEIDQVKGREAQLSTEIDQVKGREAQLSTEIDQVKGREAQLSTEMDQVKGREAQLSAEIDHLKGREAQLSTEIDQMKGKEAQLSTENDQLRRNGAQLANENCNLKKVNAKLIEKIDKMMTGMVQMFFKWQTEL</sequence>
<evidence type="ECO:0000313" key="2">
    <source>
        <dbReference type="EMBL" id="CAC5395576.1"/>
    </source>
</evidence>
<name>A0A6J8CJA7_MYTCO</name>
<dbReference type="Gene3D" id="1.20.5.340">
    <property type="match status" value="2"/>
</dbReference>
<evidence type="ECO:0000256" key="1">
    <source>
        <dbReference type="SAM" id="Coils"/>
    </source>
</evidence>
<reference evidence="2 3" key="1">
    <citation type="submission" date="2020-06" db="EMBL/GenBank/DDBJ databases">
        <authorList>
            <person name="Li R."/>
            <person name="Bekaert M."/>
        </authorList>
    </citation>
    <scope>NUCLEOTIDE SEQUENCE [LARGE SCALE GENOMIC DNA]</scope>
    <source>
        <strain evidence="3">wild</strain>
    </source>
</reference>
<dbReference type="OrthoDB" id="10255522at2759"/>
<dbReference type="AlphaFoldDB" id="A0A6J8CJA7"/>
<feature type="coiled-coil region" evidence="1">
    <location>
        <begin position="82"/>
        <end position="172"/>
    </location>
</feature>
<dbReference type="Proteomes" id="UP000507470">
    <property type="component" value="Unassembled WGS sequence"/>
</dbReference>
<organism evidence="2 3">
    <name type="scientific">Mytilus coruscus</name>
    <name type="common">Sea mussel</name>
    <dbReference type="NCBI Taxonomy" id="42192"/>
    <lineage>
        <taxon>Eukaryota</taxon>
        <taxon>Metazoa</taxon>
        <taxon>Spiralia</taxon>
        <taxon>Lophotrochozoa</taxon>
        <taxon>Mollusca</taxon>
        <taxon>Bivalvia</taxon>
        <taxon>Autobranchia</taxon>
        <taxon>Pteriomorphia</taxon>
        <taxon>Mytilida</taxon>
        <taxon>Mytiloidea</taxon>
        <taxon>Mytilidae</taxon>
        <taxon>Mytilinae</taxon>
        <taxon>Mytilus</taxon>
    </lineage>
</organism>